<dbReference type="Proteomes" id="UP000191980">
    <property type="component" value="Unassembled WGS sequence"/>
</dbReference>
<evidence type="ECO:0000313" key="1">
    <source>
        <dbReference type="EMBL" id="OQK18344.1"/>
    </source>
</evidence>
<dbReference type="EMBL" id="LPUF01000001">
    <property type="protein sequence ID" value="OQK18344.1"/>
    <property type="molecule type" value="Genomic_DNA"/>
</dbReference>
<reference evidence="1 2" key="1">
    <citation type="submission" date="2015-12" db="EMBL/GenBank/DDBJ databases">
        <authorList>
            <person name="Shamseldin A."/>
            <person name="Moawad H."/>
            <person name="Abd El-Rahim W.M."/>
            <person name="Sadowsky M.J."/>
        </authorList>
    </citation>
    <scope>NUCLEOTIDE SEQUENCE [LARGE SCALE GENOMIC DNA]</scope>
    <source>
        <strain evidence="1 2">WF1</strain>
    </source>
</reference>
<proteinExistence type="predicted"/>
<evidence type="ECO:0000313" key="2">
    <source>
        <dbReference type="Proteomes" id="UP000191980"/>
    </source>
</evidence>
<protein>
    <recommendedName>
        <fullName evidence="3">Transposase IS4-like domain-containing protein</fullName>
    </recommendedName>
</protein>
<dbReference type="AlphaFoldDB" id="A0A1V8M9R1"/>
<accession>A0A1V8M9R1</accession>
<comment type="caution">
    <text evidence="1">The sequence shown here is derived from an EMBL/GenBank/DDBJ whole genome shotgun (WGS) entry which is preliminary data.</text>
</comment>
<name>A0A1V8M9R1_9GAMM</name>
<sequence length="153" mass="18057">MDPEFVTPQDGSEKQDYELAASKRWLKKEADGLPDNTTFLGDDLYCKQPFCEQLIQMNKHFILVCKPDSHKTLYEWVDDFGRLGEVGSVIINEWTRKKKLRKQYRFVNQVPLRNTDDALLVTWCELTITDKENNVIYRNSFATDYLLDRKNIK</sequence>
<organism evidence="1 2">
    <name type="scientific">Methyloprofundus sedimenti</name>
    <dbReference type="NCBI Taxonomy" id="1420851"/>
    <lineage>
        <taxon>Bacteria</taxon>
        <taxon>Pseudomonadati</taxon>
        <taxon>Pseudomonadota</taxon>
        <taxon>Gammaproteobacteria</taxon>
        <taxon>Methylococcales</taxon>
        <taxon>Methylococcaceae</taxon>
        <taxon>Methyloprofundus</taxon>
    </lineage>
</organism>
<dbReference type="STRING" id="1420851.AU255_11160"/>
<evidence type="ECO:0008006" key="3">
    <source>
        <dbReference type="Google" id="ProtNLM"/>
    </source>
</evidence>
<gene>
    <name evidence="1" type="ORF">AU255_11160</name>
</gene>
<keyword evidence="2" id="KW-1185">Reference proteome</keyword>